<dbReference type="InterPro" id="IPR055380">
    <property type="entry name" value="BBS2_hp_dom"/>
</dbReference>
<feature type="domain" description="Ciliary BBSome complex subunit 2 N-terminal" evidence="2">
    <location>
        <begin position="21"/>
        <end position="118"/>
    </location>
</feature>
<dbReference type="InterPro" id="IPR016616">
    <property type="entry name" value="Bardet-Biedl_syndrome_2_prot"/>
</dbReference>
<dbReference type="GO" id="GO:0016020">
    <property type="term" value="C:membrane"/>
    <property type="evidence" value="ECO:0000318"/>
    <property type="project" value="GO_Central"/>
</dbReference>
<dbReference type="GO" id="GO:0034464">
    <property type="term" value="C:BBSome"/>
    <property type="evidence" value="ECO:0000318"/>
    <property type="project" value="GO_Central"/>
</dbReference>
<reference evidence="4 5" key="1">
    <citation type="journal article" date="2008" name="Nature">
        <title>The genome of the choanoflagellate Monosiga brevicollis and the origin of metazoans.</title>
        <authorList>
            <consortium name="JGI Sequencing"/>
            <person name="King N."/>
            <person name="Westbrook M.J."/>
            <person name="Young S.L."/>
            <person name="Kuo A."/>
            <person name="Abedin M."/>
            <person name="Chapman J."/>
            <person name="Fairclough S."/>
            <person name="Hellsten U."/>
            <person name="Isogai Y."/>
            <person name="Letunic I."/>
            <person name="Marr M."/>
            <person name="Pincus D."/>
            <person name="Putnam N."/>
            <person name="Rokas A."/>
            <person name="Wright K.J."/>
            <person name="Zuzow R."/>
            <person name="Dirks W."/>
            <person name="Good M."/>
            <person name="Goodstein D."/>
            <person name="Lemons D."/>
            <person name="Li W."/>
            <person name="Lyons J.B."/>
            <person name="Morris A."/>
            <person name="Nichols S."/>
            <person name="Richter D.J."/>
            <person name="Salamov A."/>
            <person name="Bork P."/>
            <person name="Lim W.A."/>
            <person name="Manning G."/>
            <person name="Miller W.T."/>
            <person name="McGinnis W."/>
            <person name="Shapiro H."/>
            <person name="Tjian R."/>
            <person name="Grigoriev I.V."/>
            <person name="Rokhsar D."/>
        </authorList>
    </citation>
    <scope>NUCLEOTIDE SEQUENCE [LARGE SCALE GENOMIC DNA]</scope>
    <source>
        <strain evidence="5">MX1 / ATCC 50154</strain>
    </source>
</reference>
<dbReference type="InterPro" id="IPR029430">
    <property type="entry name" value="BBS2_N"/>
</dbReference>
<feature type="domain" description="BBS2 hairpin" evidence="3">
    <location>
        <begin position="614"/>
        <end position="704"/>
    </location>
</feature>
<dbReference type="Pfam" id="PF23353">
    <property type="entry name" value="BBS2_hp"/>
    <property type="match status" value="1"/>
</dbReference>
<feature type="compositionally biased region" description="Basic and acidic residues" evidence="1">
    <location>
        <begin position="485"/>
        <end position="497"/>
    </location>
</feature>
<organism evidence="4 5">
    <name type="scientific">Monosiga brevicollis</name>
    <name type="common">Choanoflagellate</name>
    <dbReference type="NCBI Taxonomy" id="81824"/>
    <lineage>
        <taxon>Eukaryota</taxon>
        <taxon>Choanoflagellata</taxon>
        <taxon>Craspedida</taxon>
        <taxon>Salpingoecidae</taxon>
        <taxon>Monosiga</taxon>
    </lineage>
</organism>
<dbReference type="PANTHER" id="PTHR32465">
    <property type="entry name" value="BARDET-BIEDL SYNDROME 2 PROTEIN"/>
    <property type="match status" value="1"/>
</dbReference>
<evidence type="ECO:0000313" key="5">
    <source>
        <dbReference type="Proteomes" id="UP000001357"/>
    </source>
</evidence>
<name>A9US50_MONBE</name>
<dbReference type="Proteomes" id="UP000001357">
    <property type="component" value="Unassembled WGS sequence"/>
</dbReference>
<dbReference type="EMBL" id="CH991544">
    <property type="protein sequence ID" value="EDQ92040.1"/>
    <property type="molecule type" value="Genomic_DNA"/>
</dbReference>
<evidence type="ECO:0000259" key="2">
    <source>
        <dbReference type="Pfam" id="PF14781"/>
    </source>
</evidence>
<evidence type="ECO:0000313" key="4">
    <source>
        <dbReference type="EMBL" id="EDQ92040.1"/>
    </source>
</evidence>
<gene>
    <name evidence="4" type="ORF">MONBRDRAFT_22806</name>
</gene>
<evidence type="ECO:0008006" key="6">
    <source>
        <dbReference type="Google" id="ProtNLM"/>
    </source>
</evidence>
<keyword evidence="5" id="KW-1185">Reference proteome</keyword>
<dbReference type="Pfam" id="PF14781">
    <property type="entry name" value="BBS2_N"/>
    <property type="match status" value="1"/>
</dbReference>
<dbReference type="STRING" id="81824.A9US50"/>
<evidence type="ECO:0000256" key="1">
    <source>
        <dbReference type="SAM" id="MobiDB-lite"/>
    </source>
</evidence>
<dbReference type="KEGG" id="mbr:MONBRDRAFT_22806"/>
<dbReference type="GO" id="GO:0036064">
    <property type="term" value="C:ciliary basal body"/>
    <property type="evidence" value="ECO:0000318"/>
    <property type="project" value="GO_Central"/>
</dbReference>
<dbReference type="PANTHER" id="PTHR32465:SF0">
    <property type="entry name" value="BARDET-BIEDL SYNDROME 2 PROTEIN"/>
    <property type="match status" value="1"/>
</dbReference>
<accession>A9US50</accession>
<dbReference type="SUPFAM" id="SSF50998">
    <property type="entry name" value="Quinoprotein alcohol dehydrogenase-like"/>
    <property type="match status" value="1"/>
</dbReference>
<proteinExistence type="predicted"/>
<sequence>MFKPAFQFKLGYGVLPGRVCAGRFDGQYPALACAGTGGKVIIHHPHQGDDAGLSRSAVNLLNFNRDVTALTAGSLDPAGQQDILYIGSASTLTAHDVTNNSDVFHIDAPDGVNSIVIGQAAASSQPLVFVGGGSAVFGYNEEGNDLFWMVAGDDICALILASVDTSAPAEDRQLVVGLAERSLSVYSEDGELVHEFAEQECKAAVNCLCAFDVTRDGAKELVVGQADGSLNLHQAEAGHVLLTDRFEDAVAGCVVIDYRREGHDSLLVVSGAGHDLEHQLHLLKSAKDKDSSTPAALEGLAEASLHLGHIIRSVVINAPGLVANDTETICIPANAATDNLQFDLHPAKYGPYTISVLALLGGSGNTNLWRVKNISTQLPSLFMLHPAPDVAPPREQAAFALDDPEVFLKWLSKQTNQAQLERLPAELVFRHVTLDTVLAFRYFRKTLIVCGDAEEQVAPIVRMMRKRLRLRPVPLPNLSDAPTALEERTRRRSKDAEPVVAMESSQPGSPGQAAQIPVRSDLNSPTSGGGGGDKAGEASRTEARRLPQPPGQLPRTHKAQRRPEGDDTSPLPAAPSASPPRSSEALASDEKQRHTPPLPMAKTDSQHDNGLAGIKNLLSEIADLHGVRQRLSAELAEGSNLVKSLLLRAEDYRLMGDTFNMRETYAQLHAANRDLVNAYTIRSTNHNKLLEGLKSLNMFIQTTAQLLDGPLQTEFVAECRECIRNSDMVKLFNVLHAARTTSHA</sequence>
<dbReference type="GO" id="GO:0060271">
    <property type="term" value="P:cilium assembly"/>
    <property type="evidence" value="ECO:0000318"/>
    <property type="project" value="GO_Central"/>
</dbReference>
<dbReference type="InParanoid" id="A9US50"/>
<dbReference type="RefSeq" id="XP_001743326.1">
    <property type="nucleotide sequence ID" value="XM_001743274.1"/>
</dbReference>
<dbReference type="GeneID" id="5888355"/>
<dbReference type="InterPro" id="IPR011047">
    <property type="entry name" value="Quinoprotein_ADH-like_sf"/>
</dbReference>
<protein>
    <recommendedName>
        <fullName evidence="6">Bardet-Biedl syndrome 2 protein homolog</fullName>
    </recommendedName>
</protein>
<feature type="compositionally biased region" description="Basic and acidic residues" evidence="1">
    <location>
        <begin position="534"/>
        <end position="545"/>
    </location>
</feature>
<dbReference type="AlphaFoldDB" id="A9US50"/>
<feature type="region of interest" description="Disordered" evidence="1">
    <location>
        <begin position="473"/>
        <end position="609"/>
    </location>
</feature>
<dbReference type="FunCoup" id="A9US50">
    <property type="interactions" value="254"/>
</dbReference>
<dbReference type="eggNOG" id="ENOG502QPWU">
    <property type="taxonomic scope" value="Eukaryota"/>
</dbReference>
<dbReference type="GO" id="GO:0031514">
    <property type="term" value="C:motile cilium"/>
    <property type="evidence" value="ECO:0000318"/>
    <property type="project" value="GO_Central"/>
</dbReference>
<feature type="compositionally biased region" description="Low complexity" evidence="1">
    <location>
        <begin position="569"/>
        <end position="586"/>
    </location>
</feature>
<evidence type="ECO:0000259" key="3">
    <source>
        <dbReference type="Pfam" id="PF23353"/>
    </source>
</evidence>
<dbReference type="GO" id="GO:1905515">
    <property type="term" value="P:non-motile cilium assembly"/>
    <property type="evidence" value="ECO:0007669"/>
    <property type="project" value="InterPro"/>
</dbReference>